<evidence type="ECO:0000313" key="8">
    <source>
        <dbReference type="EMBL" id="SUA53013.1"/>
    </source>
</evidence>
<reference evidence="7 10" key="2">
    <citation type="submission" date="2020-12" db="EMBL/GenBank/DDBJ databases">
        <title>FDA dAtabase for Regulatory Grade micrObial Sequences (FDA-ARGOS): Supporting development and validation of Infectious Disease Dx tests.</title>
        <authorList>
            <person name="Sproer C."/>
            <person name="Gronow S."/>
            <person name="Severitt S."/>
            <person name="Schroder I."/>
            <person name="Tallon L."/>
            <person name="Sadzewicz L."/>
            <person name="Zhao X."/>
            <person name="Boylan J."/>
            <person name="Ott S."/>
            <person name="Bowen H."/>
            <person name="Vavikolanu K."/>
            <person name="Mehta A."/>
            <person name="Aluvathingal J."/>
            <person name="Nadendla S."/>
            <person name="Lowell S."/>
            <person name="Myers T."/>
            <person name="Yan Y."/>
            <person name="Sichtig H."/>
        </authorList>
    </citation>
    <scope>NUCLEOTIDE SEQUENCE [LARGE SCALE GENOMIC DNA]</scope>
    <source>
        <strain evidence="7 10">FDAARGOS_872</strain>
    </source>
</reference>
<dbReference type="GO" id="GO:0016020">
    <property type="term" value="C:membrane"/>
    <property type="evidence" value="ECO:0007669"/>
    <property type="project" value="UniProtKB-SubCell"/>
</dbReference>
<evidence type="ECO:0000313" key="9">
    <source>
        <dbReference type="Proteomes" id="UP000254603"/>
    </source>
</evidence>
<dbReference type="SUPFAM" id="SSF52091">
    <property type="entry name" value="SpoIIaa-like"/>
    <property type="match status" value="1"/>
</dbReference>
<name>A0A378XGA1_9BURK</name>
<dbReference type="RefSeq" id="WP_018573646.1">
    <property type="nucleotide sequence ID" value="NZ_CP065725.1"/>
</dbReference>
<dbReference type="Proteomes" id="UP000254603">
    <property type="component" value="Unassembled WGS sequence"/>
</dbReference>
<evidence type="ECO:0000313" key="10">
    <source>
        <dbReference type="Proteomes" id="UP000594903"/>
    </source>
</evidence>
<evidence type="ECO:0000256" key="5">
    <source>
        <dbReference type="SAM" id="Phobius"/>
    </source>
</evidence>
<feature type="transmembrane region" description="Helical" evidence="5">
    <location>
        <begin position="172"/>
        <end position="191"/>
    </location>
</feature>
<dbReference type="EMBL" id="CP065725">
    <property type="protein sequence ID" value="QPT40874.1"/>
    <property type="molecule type" value="Genomic_DNA"/>
</dbReference>
<reference evidence="8 9" key="1">
    <citation type="submission" date="2018-06" db="EMBL/GenBank/DDBJ databases">
        <authorList>
            <consortium name="Pathogen Informatics"/>
            <person name="Doyle S."/>
        </authorList>
    </citation>
    <scope>NUCLEOTIDE SEQUENCE [LARGE SCALE GENOMIC DNA]</scope>
    <source>
        <strain evidence="8 9">NCTC11997</strain>
    </source>
</reference>
<dbReference type="PROSITE" id="PS50801">
    <property type="entry name" value="STAS"/>
    <property type="match status" value="1"/>
</dbReference>
<gene>
    <name evidence="8" type="primary">ychM_1</name>
    <name evidence="7" type="ORF">I6G29_04740</name>
    <name evidence="8" type="ORF">NCTC11997_01000</name>
</gene>
<comment type="subcellular location">
    <subcellularLocation>
        <location evidence="1">Membrane</location>
        <topology evidence="1">Multi-pass membrane protein</topology>
    </subcellularLocation>
</comment>
<protein>
    <submittedName>
        <fullName evidence="7">SulP family inorganic anion transporter</fullName>
    </submittedName>
    <submittedName>
        <fullName evidence="8">Sulfate transporter ychM</fullName>
    </submittedName>
</protein>
<organism evidence="8 9">
    <name type="scientific">Oligella ureolytica</name>
    <dbReference type="NCBI Taxonomy" id="90244"/>
    <lineage>
        <taxon>Bacteria</taxon>
        <taxon>Pseudomonadati</taxon>
        <taxon>Pseudomonadota</taxon>
        <taxon>Betaproteobacteria</taxon>
        <taxon>Burkholderiales</taxon>
        <taxon>Alcaligenaceae</taxon>
        <taxon>Oligella</taxon>
    </lineage>
</organism>
<dbReference type="AlphaFoldDB" id="A0A378XGA1"/>
<evidence type="ECO:0000256" key="3">
    <source>
        <dbReference type="ARBA" id="ARBA00022989"/>
    </source>
</evidence>
<keyword evidence="4 5" id="KW-0472">Membrane</keyword>
<accession>A0A378XGA1</accession>
<dbReference type="InterPro" id="IPR011547">
    <property type="entry name" value="SLC26A/SulP_dom"/>
</dbReference>
<feature type="transmembrane region" description="Helical" evidence="5">
    <location>
        <begin position="118"/>
        <end position="136"/>
    </location>
</feature>
<feature type="transmembrane region" description="Helical" evidence="5">
    <location>
        <begin position="293"/>
        <end position="311"/>
    </location>
</feature>
<dbReference type="InterPro" id="IPR036513">
    <property type="entry name" value="STAS_dom_sf"/>
</dbReference>
<evidence type="ECO:0000259" key="6">
    <source>
        <dbReference type="PROSITE" id="PS50801"/>
    </source>
</evidence>
<dbReference type="Gene3D" id="3.30.750.24">
    <property type="entry name" value="STAS domain"/>
    <property type="match status" value="1"/>
</dbReference>
<dbReference type="PROSITE" id="PS01130">
    <property type="entry name" value="SLC26A"/>
    <property type="match status" value="1"/>
</dbReference>
<feature type="transmembrane region" description="Helical" evidence="5">
    <location>
        <begin position="357"/>
        <end position="383"/>
    </location>
</feature>
<dbReference type="OrthoDB" id="9769739at2"/>
<keyword evidence="3 5" id="KW-1133">Transmembrane helix</keyword>
<feature type="transmembrane region" description="Helical" evidence="5">
    <location>
        <begin position="142"/>
        <end position="160"/>
    </location>
</feature>
<evidence type="ECO:0000256" key="2">
    <source>
        <dbReference type="ARBA" id="ARBA00022692"/>
    </source>
</evidence>
<keyword evidence="2 5" id="KW-0812">Transmembrane</keyword>
<dbReference type="GO" id="GO:0008271">
    <property type="term" value="F:secondary active sulfate transmembrane transporter activity"/>
    <property type="evidence" value="ECO:0007669"/>
    <property type="project" value="InterPro"/>
</dbReference>
<feature type="transmembrane region" description="Helical" evidence="5">
    <location>
        <begin position="318"/>
        <end position="337"/>
    </location>
</feature>
<feature type="transmembrane region" description="Helical" evidence="5">
    <location>
        <begin position="21"/>
        <end position="38"/>
    </location>
</feature>
<dbReference type="CDD" id="cd07042">
    <property type="entry name" value="STAS_SulP_like_sulfate_transporter"/>
    <property type="match status" value="1"/>
</dbReference>
<evidence type="ECO:0000313" key="7">
    <source>
        <dbReference type="EMBL" id="QPT40874.1"/>
    </source>
</evidence>
<dbReference type="PANTHER" id="PTHR43310:SF1">
    <property type="entry name" value="SULFATE TRANSPORTER YBAR-RELATED"/>
    <property type="match status" value="1"/>
</dbReference>
<dbReference type="Pfam" id="PF01740">
    <property type="entry name" value="STAS"/>
    <property type="match status" value="1"/>
</dbReference>
<sequence length="489" mass="52931">MISTLREQWFSNIRADVLSGLVVAIALVPESIAFSILAGVDPKVGLYASFCMAVTISFFGGRPAMISAATGAMAVVFVTLIRDHGLQYLLAATILTGIIQIIIGYLKLANLLRFVSKSVINGFVNALALIVFMAQMPHLINVTWHVYAMVAVGLFIVYLFPHIPVIGTAVPSALVTVIILTVASLSLAWDIPTVGDMGDLPGTLPIFLIPDIPWNLETLKIIFPYSIALAAVGLLESLLTAQILDDLTDTSSNKHRECKGQGVANIVTGFFGGMAGCAMIGQSVINIKSGGRTRLSTFVAGSFLIILVVFISDWLKIIPMAALVAVMIMVSISTVNWDSIKNIRSYPFSSNIVMLSTVATVLASGNLALGVLVGVLLSALFFVSKMERYLTIKSTYDETSRTRIYQIKGQIFFSSADKFIDSFDFKEVLSKVVVDVSQAHFWDISAVAAVDKVVLKFRREGTEVSVIGMNNASQTMVEKFGIYDKSNNR</sequence>
<dbReference type="EMBL" id="UGSB01000001">
    <property type="protein sequence ID" value="SUA53013.1"/>
    <property type="molecule type" value="Genomic_DNA"/>
</dbReference>
<evidence type="ECO:0000256" key="4">
    <source>
        <dbReference type="ARBA" id="ARBA00023136"/>
    </source>
</evidence>
<dbReference type="InterPro" id="IPR052706">
    <property type="entry name" value="Membrane-Transporter-like"/>
</dbReference>
<proteinExistence type="predicted"/>
<feature type="transmembrane region" description="Helical" evidence="5">
    <location>
        <begin position="221"/>
        <end position="241"/>
    </location>
</feature>
<dbReference type="STRING" id="1122619.GCA_000373745_00470"/>
<feature type="transmembrane region" description="Helical" evidence="5">
    <location>
        <begin position="44"/>
        <end position="60"/>
    </location>
</feature>
<evidence type="ECO:0000256" key="1">
    <source>
        <dbReference type="ARBA" id="ARBA00004141"/>
    </source>
</evidence>
<dbReference type="Pfam" id="PF00916">
    <property type="entry name" value="Sulfate_transp"/>
    <property type="match status" value="1"/>
</dbReference>
<dbReference type="Proteomes" id="UP000594903">
    <property type="component" value="Chromosome"/>
</dbReference>
<keyword evidence="10" id="KW-1185">Reference proteome</keyword>
<dbReference type="InterPro" id="IPR018045">
    <property type="entry name" value="S04_transporter_CS"/>
</dbReference>
<dbReference type="InterPro" id="IPR002645">
    <property type="entry name" value="STAS_dom"/>
</dbReference>
<feature type="transmembrane region" description="Helical" evidence="5">
    <location>
        <begin position="262"/>
        <end position="281"/>
    </location>
</feature>
<feature type="transmembrane region" description="Helical" evidence="5">
    <location>
        <begin position="88"/>
        <end position="106"/>
    </location>
</feature>
<feature type="domain" description="STAS" evidence="6">
    <location>
        <begin position="392"/>
        <end position="489"/>
    </location>
</feature>
<dbReference type="PANTHER" id="PTHR43310">
    <property type="entry name" value="SULFATE TRANSPORTER YBAR-RELATED"/>
    <property type="match status" value="1"/>
</dbReference>